<organism evidence="4 5">
    <name type="scientific">Fontibacillus panacisegetis</name>
    <dbReference type="NCBI Taxonomy" id="670482"/>
    <lineage>
        <taxon>Bacteria</taxon>
        <taxon>Bacillati</taxon>
        <taxon>Bacillota</taxon>
        <taxon>Bacilli</taxon>
        <taxon>Bacillales</taxon>
        <taxon>Paenibacillaceae</taxon>
        <taxon>Fontibacillus</taxon>
    </lineage>
</organism>
<comment type="similarity">
    <text evidence="1">Belongs to the GerABKA family.</text>
</comment>
<dbReference type="RefSeq" id="WP_091225908.1">
    <property type="nucleotide sequence ID" value="NZ_FNBG01000001.1"/>
</dbReference>
<evidence type="ECO:0000313" key="4">
    <source>
        <dbReference type="EMBL" id="SDE61711.1"/>
    </source>
</evidence>
<feature type="transmembrane region" description="Helical" evidence="3">
    <location>
        <begin position="434"/>
        <end position="458"/>
    </location>
</feature>
<keyword evidence="3" id="KW-0812">Transmembrane</keyword>
<dbReference type="InterPro" id="IPR050768">
    <property type="entry name" value="UPF0353/GerABKA_families"/>
</dbReference>
<dbReference type="STRING" id="670482.SAMN04488542_101163"/>
<dbReference type="PIRSF" id="PIRSF005690">
    <property type="entry name" value="GerBA"/>
    <property type="match status" value="1"/>
</dbReference>
<accession>A0A1G7EDJ7</accession>
<dbReference type="EMBL" id="FNBG01000001">
    <property type="protein sequence ID" value="SDE61711.1"/>
    <property type="molecule type" value="Genomic_DNA"/>
</dbReference>
<proteinExistence type="inferred from homology"/>
<evidence type="ECO:0000256" key="3">
    <source>
        <dbReference type="SAM" id="Phobius"/>
    </source>
</evidence>
<evidence type="ECO:0000256" key="1">
    <source>
        <dbReference type="ARBA" id="ARBA00005278"/>
    </source>
</evidence>
<dbReference type="GO" id="GO:0009847">
    <property type="term" value="P:spore germination"/>
    <property type="evidence" value="ECO:0007669"/>
    <property type="project" value="InterPro"/>
</dbReference>
<protein>
    <submittedName>
        <fullName evidence="4">Spore germination protein KA</fullName>
    </submittedName>
</protein>
<sequence length="504" mass="56386">MDRQQPQHHIQIQSEREQSDQLKNVGEFRSALKDNVNTISKILGSSSDLIVRELSISDHSKVALLYLDGMIDLKTAQDSVIGPLLNQSQEEEITLDYLANRVIETGEVSTANSFSEAIEQIVFGSLILLMEGEQGALIISIAEWEDRTVMESKAQPAVRGPQNSFTEKLRTNTTLVRRKVKDTRVRLDSLFVGNFTKTEIALMYMDGVVDNKIVKELHQSLKSINKDQILEGEYIEEIILSNKQFTIFPRFYNTDRPDTVAAGILEGRIAIFIEGTPFALLAPSLFVDFLQSAEDYYQSYLYSSLIRVLRYFSLCICLFAPSIYIALTTFHQDMIPTHLLISIAGQREGTPFPAFIEALIMEVTFEILREAGIRMPRTIGQAVSIVGTIVIGQAAVEAGIVSAAMVIVVAITAISSFVIPAYNLAIPIRIVRFIFMLLATTFGSYGITIGWVLLLIHLCHLNSFGVPYMGPIAPYRKRAARDAILRFPFRSRDVKQMSGTENQE</sequence>
<dbReference type="PANTHER" id="PTHR22550:SF5">
    <property type="entry name" value="LEUCINE ZIPPER PROTEIN 4"/>
    <property type="match status" value="1"/>
</dbReference>
<dbReference type="OrthoDB" id="1726708at2"/>
<dbReference type="Proteomes" id="UP000198972">
    <property type="component" value="Unassembled WGS sequence"/>
</dbReference>
<dbReference type="AlphaFoldDB" id="A0A1G7EDJ7"/>
<reference evidence="4 5" key="1">
    <citation type="submission" date="2016-10" db="EMBL/GenBank/DDBJ databases">
        <authorList>
            <person name="de Groot N.N."/>
        </authorList>
    </citation>
    <scope>NUCLEOTIDE SEQUENCE [LARGE SCALE GENOMIC DNA]</scope>
    <source>
        <strain evidence="4 5">DSM 28129</strain>
    </source>
</reference>
<name>A0A1G7EDJ7_9BACL</name>
<dbReference type="InterPro" id="IPR004995">
    <property type="entry name" value="Spore_Ger"/>
</dbReference>
<feature type="transmembrane region" description="Helical" evidence="3">
    <location>
        <begin position="402"/>
        <end position="422"/>
    </location>
</feature>
<dbReference type="Pfam" id="PF03323">
    <property type="entry name" value="GerA"/>
    <property type="match status" value="1"/>
</dbReference>
<keyword evidence="2 3" id="KW-0472">Membrane</keyword>
<keyword evidence="3" id="KW-1133">Transmembrane helix</keyword>
<dbReference type="PANTHER" id="PTHR22550">
    <property type="entry name" value="SPORE GERMINATION PROTEIN"/>
    <property type="match status" value="1"/>
</dbReference>
<evidence type="ECO:0000256" key="2">
    <source>
        <dbReference type="ARBA" id="ARBA00023136"/>
    </source>
</evidence>
<evidence type="ECO:0000313" key="5">
    <source>
        <dbReference type="Proteomes" id="UP000198972"/>
    </source>
</evidence>
<keyword evidence="5" id="KW-1185">Reference proteome</keyword>
<dbReference type="GO" id="GO:0016020">
    <property type="term" value="C:membrane"/>
    <property type="evidence" value="ECO:0007669"/>
    <property type="project" value="InterPro"/>
</dbReference>
<gene>
    <name evidence="4" type="ORF">SAMN04488542_101163</name>
</gene>
<feature type="transmembrane region" description="Helical" evidence="3">
    <location>
        <begin position="308"/>
        <end position="327"/>
    </location>
</feature>